<feature type="domain" description="PucR C-terminal helix-turn-helix" evidence="1">
    <location>
        <begin position="332"/>
        <end position="390"/>
    </location>
</feature>
<reference evidence="3 5" key="1">
    <citation type="submission" date="2015-12" db="EMBL/GenBank/DDBJ databases">
        <title>Amycolatopsis regifaucium genome sequencing and assembly.</title>
        <authorList>
            <person name="Mayilraj S."/>
        </authorList>
    </citation>
    <scope>NUCLEOTIDE SEQUENCE [LARGE SCALE GENOMIC DNA]</scope>
    <source>
        <strain evidence="3 5">GY080</strain>
    </source>
</reference>
<dbReference type="Pfam" id="PF13556">
    <property type="entry name" value="HTH_30"/>
    <property type="match status" value="1"/>
</dbReference>
<evidence type="ECO:0000313" key="3">
    <source>
        <dbReference type="EMBL" id="KZB79744.1"/>
    </source>
</evidence>
<dbReference type="PANTHER" id="PTHR33744">
    <property type="entry name" value="CARBOHYDRATE DIACID REGULATOR"/>
    <property type="match status" value="1"/>
</dbReference>
<protein>
    <submittedName>
        <fullName evidence="3">Uncharacterized protein</fullName>
    </submittedName>
</protein>
<feature type="domain" description="PucR-like N-terminal" evidence="2">
    <location>
        <begin position="10"/>
        <end position="174"/>
    </location>
</feature>
<dbReference type="InterPro" id="IPR025736">
    <property type="entry name" value="PucR_C-HTH_dom"/>
</dbReference>
<dbReference type="InterPro" id="IPR042070">
    <property type="entry name" value="PucR_C-HTH_sf"/>
</dbReference>
<organism evidence="3 5">
    <name type="scientific">Amycolatopsis regifaucium</name>
    <dbReference type="NCBI Taxonomy" id="546365"/>
    <lineage>
        <taxon>Bacteria</taxon>
        <taxon>Bacillati</taxon>
        <taxon>Actinomycetota</taxon>
        <taxon>Actinomycetes</taxon>
        <taxon>Pseudonocardiales</taxon>
        <taxon>Pseudonocardiaceae</taxon>
        <taxon>Amycolatopsis</taxon>
    </lineage>
</organism>
<evidence type="ECO:0000313" key="6">
    <source>
        <dbReference type="Proteomes" id="UP000186883"/>
    </source>
</evidence>
<accession>A0A154M537</accession>
<dbReference type="InterPro" id="IPR058663">
    <property type="entry name" value="PucR-like_N"/>
</dbReference>
<dbReference type="PANTHER" id="PTHR33744:SF1">
    <property type="entry name" value="DNA-BINDING TRANSCRIPTIONAL ACTIVATOR ADER"/>
    <property type="match status" value="1"/>
</dbReference>
<comment type="caution">
    <text evidence="3">The sequence shown here is derived from an EMBL/GenBank/DDBJ whole genome shotgun (WGS) entry which is preliminary data.</text>
</comment>
<dbReference type="Pfam" id="PF25906">
    <property type="entry name" value="PucR-like_N"/>
    <property type="match status" value="1"/>
</dbReference>
<dbReference type="Gene3D" id="1.10.10.2840">
    <property type="entry name" value="PucR C-terminal helix-turn-helix domain"/>
    <property type="match status" value="1"/>
</dbReference>
<evidence type="ECO:0000313" key="5">
    <source>
        <dbReference type="Proteomes" id="UP000076321"/>
    </source>
</evidence>
<dbReference type="InterPro" id="IPR051448">
    <property type="entry name" value="CdaR-like_regulators"/>
</dbReference>
<dbReference type="RefSeq" id="WP_061987634.1">
    <property type="nucleotide sequence ID" value="NZ_FOPQ01000012.1"/>
</dbReference>
<evidence type="ECO:0000313" key="4">
    <source>
        <dbReference type="EMBL" id="OKA09940.1"/>
    </source>
</evidence>
<dbReference type="EMBL" id="LQCI01000051">
    <property type="protein sequence ID" value="KZB79744.1"/>
    <property type="molecule type" value="Genomic_DNA"/>
</dbReference>
<dbReference type="OrthoDB" id="5243741at2"/>
<name>A0A154M537_9PSEU</name>
<dbReference type="EMBL" id="LOBU02000006">
    <property type="protein sequence ID" value="OKA09940.1"/>
    <property type="molecule type" value="Genomic_DNA"/>
</dbReference>
<sequence length="398" mass="42621">MSWQPVGSLWARLPRELGDAVRPRIPAIAGQCVDAVAAEIGECAEVFSDSDARAAAVELTRRGIERAIDRVGVPELLQNDLLADFRDQGRLAFRQGLSREAAQAAFRVSSRVLWRSIVTAGRRLRLSGDVLYGAAECLFGDVVEVTMALTEGYNAAQAEATGPAEQRARLFRLLTGGAGYTQADVGALAVAIGWRIPARITAVVFTAAPGAPAFPSGLLPSAVPADLVSDAPGALVACPEADLGGLRELPSGWSATVGVPVPVAQAGESFRIARRASELAQRGMITTVGPVLWCEEHITTLLLLADEFLLDRLAGETLEPLSGLAPRQHHELAATLLTQVQTRGSAPEIARQLAVHPQTVRARLRRLTELFGERLDDPDQRLRIELALRAERLRPADV</sequence>
<keyword evidence="6" id="KW-1185">Reference proteome</keyword>
<proteinExistence type="predicted"/>
<gene>
    <name evidence="4" type="ORF">ATP06_0206195</name>
    <name evidence="3" type="ORF">AVL48_15220</name>
</gene>
<dbReference type="AlphaFoldDB" id="A0A154M537"/>
<dbReference type="Proteomes" id="UP000186883">
    <property type="component" value="Unassembled WGS sequence"/>
</dbReference>
<evidence type="ECO:0000259" key="2">
    <source>
        <dbReference type="Pfam" id="PF25906"/>
    </source>
</evidence>
<evidence type="ECO:0000259" key="1">
    <source>
        <dbReference type="Pfam" id="PF13556"/>
    </source>
</evidence>
<dbReference type="Proteomes" id="UP000076321">
    <property type="component" value="Unassembled WGS sequence"/>
</dbReference>
<reference evidence="4 6" key="2">
    <citation type="submission" date="2016-11" db="EMBL/GenBank/DDBJ databases">
        <title>Genome sequencing of Amycolatopsis regifaucium.</title>
        <authorList>
            <person name="Mayilraj S."/>
            <person name="Kaur N."/>
        </authorList>
    </citation>
    <scope>NUCLEOTIDE SEQUENCE [LARGE SCALE GENOMIC DNA]</scope>
    <source>
        <strain evidence="4 6">GY080</strain>
    </source>
</reference>